<protein>
    <submittedName>
        <fullName evidence="2">Uncharacterized protein</fullName>
    </submittedName>
</protein>
<dbReference type="Proteomes" id="UP000037566">
    <property type="component" value="Unassembled WGS sequence"/>
</dbReference>
<keyword evidence="1" id="KW-1133">Transmembrane helix</keyword>
<dbReference type="KEGG" id="keu:S101446_00499"/>
<accession>A0A0M0EJ40</accession>
<keyword evidence="1" id="KW-0812">Transmembrane</keyword>
<organism evidence="2 3">
    <name type="scientific">Komagataeibacter europaeus</name>
    <name type="common">Gluconacetobacter europaeus</name>
    <dbReference type="NCBI Taxonomy" id="33995"/>
    <lineage>
        <taxon>Bacteria</taxon>
        <taxon>Pseudomonadati</taxon>
        <taxon>Pseudomonadota</taxon>
        <taxon>Alphaproteobacteria</taxon>
        <taxon>Acetobacterales</taxon>
        <taxon>Acetobacteraceae</taxon>
        <taxon>Komagataeibacter</taxon>
    </lineage>
</organism>
<dbReference type="PATRIC" id="fig|33995.3.peg.1237"/>
<keyword evidence="3" id="KW-1185">Reference proteome</keyword>
<sequence>MDRGTRYRTNPDVIDMVGIGMVLLTLALWLSFIFI</sequence>
<feature type="transmembrane region" description="Helical" evidence="1">
    <location>
        <begin position="12"/>
        <end position="34"/>
    </location>
</feature>
<evidence type="ECO:0000256" key="1">
    <source>
        <dbReference type="SAM" id="Phobius"/>
    </source>
</evidence>
<comment type="caution">
    <text evidence="2">The sequence shown here is derived from an EMBL/GenBank/DDBJ whole genome shotgun (WGS) entry which is preliminary data.</text>
</comment>
<name>A0A0M0EJ40_KOMEU</name>
<reference evidence="2" key="1">
    <citation type="submission" date="2015-08" db="EMBL/GenBank/DDBJ databases">
        <title>Draft genome sequence of Komagataeibacter europaeus CECT 8546 a cellulose producer strain from vinegar produced by the traditional method.</title>
        <authorList>
            <person name="Poehlein A."/>
            <person name="Valera M.J."/>
            <person name="Haack F.S."/>
            <person name="Mas A."/>
            <person name="Daniel R."/>
            <person name="Streit W.R."/>
            <person name="Mateo E."/>
        </authorList>
    </citation>
    <scope>NUCLEOTIDE SEQUENCE [LARGE SCALE GENOMIC DNA]</scope>
    <source>
        <strain evidence="2">CECT 8546</strain>
    </source>
</reference>
<evidence type="ECO:0000313" key="2">
    <source>
        <dbReference type="EMBL" id="KON65274.1"/>
    </source>
</evidence>
<dbReference type="EMBL" id="LHUQ01000004">
    <property type="protein sequence ID" value="KON65274.1"/>
    <property type="molecule type" value="Genomic_DNA"/>
</dbReference>
<proteinExistence type="predicted"/>
<keyword evidence="1" id="KW-0472">Membrane</keyword>
<gene>
    <name evidence="2" type="ORF">KOEU_11140</name>
</gene>
<dbReference type="AlphaFoldDB" id="A0A0M0EJ40"/>
<evidence type="ECO:0000313" key="3">
    <source>
        <dbReference type="Proteomes" id="UP000037566"/>
    </source>
</evidence>